<dbReference type="Gene3D" id="2.30.240.10">
    <property type="entry name" value="At5g01610-like"/>
    <property type="match status" value="1"/>
</dbReference>
<dbReference type="Proteomes" id="UP000796880">
    <property type="component" value="Unassembled WGS sequence"/>
</dbReference>
<dbReference type="InterPro" id="IPR007493">
    <property type="entry name" value="DUF538"/>
</dbReference>
<dbReference type="Pfam" id="PF04398">
    <property type="entry name" value="DUF538"/>
    <property type="match status" value="1"/>
</dbReference>
<accession>A0A8K0GPA1</accession>
<organism evidence="2 3">
    <name type="scientific">Rhamnella rubrinervis</name>
    <dbReference type="NCBI Taxonomy" id="2594499"/>
    <lineage>
        <taxon>Eukaryota</taxon>
        <taxon>Viridiplantae</taxon>
        <taxon>Streptophyta</taxon>
        <taxon>Embryophyta</taxon>
        <taxon>Tracheophyta</taxon>
        <taxon>Spermatophyta</taxon>
        <taxon>Magnoliopsida</taxon>
        <taxon>eudicotyledons</taxon>
        <taxon>Gunneridae</taxon>
        <taxon>Pentapetalae</taxon>
        <taxon>rosids</taxon>
        <taxon>fabids</taxon>
        <taxon>Rosales</taxon>
        <taxon>Rhamnaceae</taxon>
        <taxon>rhamnoid group</taxon>
        <taxon>Rhamneae</taxon>
        <taxon>Rhamnella</taxon>
    </lineage>
</organism>
<feature type="signal peptide" evidence="1">
    <location>
        <begin position="1"/>
        <end position="24"/>
    </location>
</feature>
<reference evidence="2" key="1">
    <citation type="submission" date="2020-03" db="EMBL/GenBank/DDBJ databases">
        <title>A high-quality chromosome-level genome assembly of a woody plant with both climbing and erect habits, Rhamnella rubrinervis.</title>
        <authorList>
            <person name="Lu Z."/>
            <person name="Yang Y."/>
            <person name="Zhu X."/>
            <person name="Sun Y."/>
        </authorList>
    </citation>
    <scope>NUCLEOTIDE SEQUENCE</scope>
    <source>
        <strain evidence="2">BYM</strain>
        <tissue evidence="2">Leaf</tissue>
    </source>
</reference>
<proteinExistence type="predicted"/>
<feature type="chain" id="PRO_5035443862" evidence="1">
    <location>
        <begin position="25"/>
        <end position="173"/>
    </location>
</feature>
<evidence type="ECO:0000313" key="3">
    <source>
        <dbReference type="Proteomes" id="UP000796880"/>
    </source>
</evidence>
<dbReference type="PANTHER" id="PTHR31676">
    <property type="entry name" value="T31J12.3 PROTEIN-RELATED"/>
    <property type="match status" value="1"/>
</dbReference>
<evidence type="ECO:0000313" key="2">
    <source>
        <dbReference type="EMBL" id="KAF3436467.1"/>
    </source>
</evidence>
<keyword evidence="1" id="KW-0732">Signal</keyword>
<dbReference type="PANTHER" id="PTHR31676:SF173">
    <property type="entry name" value="DUF538 DOMAIN-CONTAINING PROTEIN"/>
    <property type="match status" value="1"/>
</dbReference>
<keyword evidence="3" id="KW-1185">Reference proteome</keyword>
<dbReference type="EMBL" id="VOIH02000010">
    <property type="protein sequence ID" value="KAF3436467.1"/>
    <property type="molecule type" value="Genomic_DNA"/>
</dbReference>
<dbReference type="OrthoDB" id="1657436at2759"/>
<gene>
    <name evidence="2" type="ORF">FNV43_RR23559</name>
</gene>
<dbReference type="SUPFAM" id="SSF141562">
    <property type="entry name" value="At5g01610-like"/>
    <property type="match status" value="1"/>
</dbReference>
<dbReference type="InterPro" id="IPR036758">
    <property type="entry name" value="At5g01610-like"/>
</dbReference>
<protein>
    <submittedName>
        <fullName evidence="2">Uncharacterized protein</fullName>
    </submittedName>
</protein>
<name>A0A8K0GPA1_9ROSA</name>
<comment type="caution">
    <text evidence="2">The sequence shown here is derived from an EMBL/GenBank/DDBJ whole genome shotgun (WGS) entry which is preliminary data.</text>
</comment>
<sequence length="173" mass="18578">MAKIPSLILFILVSFSITNTPSSASLGDKPTVYEVLESYDFPVGLLPKGVVDYELDATTGKFSVKLNGTCTFSIDSYELKYLSTITGVISKDKLSDLSGIKVKVLILWLNIVKVTREDDELDFSVGIASADFPVSNFVESPTCGCGFDCVTANIDGMAVSNGSVTSSSRDFDE</sequence>
<evidence type="ECO:0000256" key="1">
    <source>
        <dbReference type="SAM" id="SignalP"/>
    </source>
</evidence>
<dbReference type="AlphaFoldDB" id="A0A8K0GPA1"/>